<feature type="compositionally biased region" description="Polar residues" evidence="2">
    <location>
        <begin position="212"/>
        <end position="221"/>
    </location>
</feature>
<organism evidence="3 4">
    <name type="scientific">Euplotes crassus</name>
    <dbReference type="NCBI Taxonomy" id="5936"/>
    <lineage>
        <taxon>Eukaryota</taxon>
        <taxon>Sar</taxon>
        <taxon>Alveolata</taxon>
        <taxon>Ciliophora</taxon>
        <taxon>Intramacronucleata</taxon>
        <taxon>Spirotrichea</taxon>
        <taxon>Hypotrichia</taxon>
        <taxon>Euplotida</taxon>
        <taxon>Euplotidae</taxon>
        <taxon>Moneuplotes</taxon>
    </lineage>
</organism>
<feature type="coiled-coil region" evidence="1">
    <location>
        <begin position="576"/>
        <end position="649"/>
    </location>
</feature>
<protein>
    <submittedName>
        <fullName evidence="3">Uncharacterized protein</fullName>
    </submittedName>
</protein>
<evidence type="ECO:0000313" key="3">
    <source>
        <dbReference type="EMBL" id="CAI2374444.1"/>
    </source>
</evidence>
<sequence length="970" mass="110971">MIMTNCPIKALNGTNEPDTDSEYTYSVESKSIKKAKRSQATSNTSREYDKPPKGAKKTKGSKKTSNEKVASKKNRVEFLNAFKREKSSKGRGRHKSAVGEMKPIKLSQKQNVYLKNQEEQKETDDGISIEIIDQSDLERATNNENCLVVDLRDIPSPKITHEKGMPILNISLKDYNAEEEQKGKKSSKQPQRSKSLYKSLDQSQDSKKGIFSTVSMKQPAQKSARFGKMEEEIDVSEQNTLDYGGTCLNQEKLVSKGYKPPERHENFSRFFESSGQVLIDTITDDKNKRTSELINDALNTIETVNNPGGIIDAPSIDNITPIKKKIDLDHKNDDTLDFEVNPNPILDTTPSHYPSNRPGEQMYDSPLKKAYQNMIKQNEMKNETPSPAKDPKRTSTGKKKRDTSNIRKKLTKKEDSKTSIHAKNREYSNHKHLTPQKKKASKRKSSKSPLRNSKQSKNNIVGINIELEDDLDSTVDENHKKFIQNSANKLRSKMQSQAMLKTQTKSIEVNFSSKETEKDKNTQKISQTTENAPNNEGKDLTIGRNEASKLTVSDKKTISNIEMISFSPSGGKQLKINQLEEKLTQSERIILELQNRLELNENVYKEKYEKTKKEIQELERDNISLHQMVKSKINETSELKNKNTELQHKISSNNMLSQKMSMTEEELRMKINDLMNKNTELNFLLRQKDEEVQGEKNKLKNIQIDLSNAQNVETGLNKEITQLKKDRESISAELRDLKDEKCSIQVELREQKGIIDNLQRENKEFKSRFEVVNANSDKMEKEIASLNTKLSAQQHIDDKVHMYEQEREIIKQELLRISKCQMENEVYKSPSLSTDYKLSRPIDITGDTVNGILSKMATTDSKCGISSYNPSLNYQAHTPMEYKTYANFGEDENLLSNLGSKTHEFKFSKKDYATFGDHFEKFQSHPTSHHYSHEELSSIDVKNQHMMDMGERPAGIKSRTAKKELNLFKG</sequence>
<feature type="region of interest" description="Disordered" evidence="2">
    <location>
        <begin position="1"/>
        <end position="75"/>
    </location>
</feature>
<feature type="region of interest" description="Disordered" evidence="2">
    <location>
        <begin position="81"/>
        <end position="100"/>
    </location>
</feature>
<feature type="compositionally biased region" description="Polar residues" evidence="2">
    <location>
        <begin position="12"/>
        <end position="29"/>
    </location>
</feature>
<evidence type="ECO:0000313" key="4">
    <source>
        <dbReference type="Proteomes" id="UP001295684"/>
    </source>
</evidence>
<keyword evidence="4" id="KW-1185">Reference proteome</keyword>
<name>A0AAD1XKP7_EUPCR</name>
<accession>A0AAD1XKP7</accession>
<feature type="region of interest" description="Disordered" evidence="2">
    <location>
        <begin position="511"/>
        <end position="541"/>
    </location>
</feature>
<proteinExistence type="predicted"/>
<dbReference type="EMBL" id="CAMPGE010015845">
    <property type="protein sequence ID" value="CAI2374444.1"/>
    <property type="molecule type" value="Genomic_DNA"/>
</dbReference>
<feature type="compositionally biased region" description="Basic residues" evidence="2">
    <location>
        <begin position="53"/>
        <end position="62"/>
    </location>
</feature>
<reference evidence="3" key="1">
    <citation type="submission" date="2023-07" db="EMBL/GenBank/DDBJ databases">
        <authorList>
            <consortium name="AG Swart"/>
            <person name="Singh M."/>
            <person name="Singh A."/>
            <person name="Seah K."/>
            <person name="Emmerich C."/>
        </authorList>
    </citation>
    <scope>NUCLEOTIDE SEQUENCE</scope>
    <source>
        <strain evidence="3">DP1</strain>
    </source>
</reference>
<feature type="compositionally biased region" description="Basic residues" evidence="2">
    <location>
        <begin position="395"/>
        <end position="411"/>
    </location>
</feature>
<feature type="region of interest" description="Disordered" evidence="2">
    <location>
        <begin position="378"/>
        <end position="461"/>
    </location>
</feature>
<dbReference type="Proteomes" id="UP001295684">
    <property type="component" value="Unassembled WGS sequence"/>
</dbReference>
<feature type="region of interest" description="Disordered" evidence="2">
    <location>
        <begin position="178"/>
        <end position="228"/>
    </location>
</feature>
<comment type="caution">
    <text evidence="3">The sequence shown here is derived from an EMBL/GenBank/DDBJ whole genome shotgun (WGS) entry which is preliminary data.</text>
</comment>
<feature type="compositionally biased region" description="Basic and acidic residues" evidence="2">
    <location>
        <begin position="64"/>
        <end position="75"/>
    </location>
</feature>
<gene>
    <name evidence="3" type="ORF">ECRASSUSDP1_LOCUS15797</name>
</gene>
<feature type="coiled-coil region" evidence="1">
    <location>
        <begin position="685"/>
        <end position="789"/>
    </location>
</feature>
<feature type="compositionally biased region" description="Polar residues" evidence="2">
    <location>
        <begin position="523"/>
        <end position="534"/>
    </location>
</feature>
<dbReference type="Gene3D" id="6.10.250.3110">
    <property type="match status" value="1"/>
</dbReference>
<dbReference type="AlphaFoldDB" id="A0AAD1XKP7"/>
<feature type="region of interest" description="Disordered" evidence="2">
    <location>
        <begin position="340"/>
        <end position="363"/>
    </location>
</feature>
<evidence type="ECO:0000256" key="1">
    <source>
        <dbReference type="SAM" id="Coils"/>
    </source>
</evidence>
<feature type="compositionally biased region" description="Basic and acidic residues" evidence="2">
    <location>
        <begin position="412"/>
        <end position="429"/>
    </location>
</feature>
<keyword evidence="1" id="KW-0175">Coiled coil</keyword>
<feature type="compositionally biased region" description="Basic residues" evidence="2">
    <location>
        <begin position="430"/>
        <end position="446"/>
    </location>
</feature>
<evidence type="ECO:0000256" key="2">
    <source>
        <dbReference type="SAM" id="MobiDB-lite"/>
    </source>
</evidence>